<dbReference type="SUPFAM" id="SSF47090">
    <property type="entry name" value="PGBD-like"/>
    <property type="match status" value="1"/>
</dbReference>
<feature type="chain" id="PRO_5036812760" evidence="8">
    <location>
        <begin position="27"/>
        <end position="588"/>
    </location>
</feature>
<keyword evidence="5 7" id="KW-0573">Peptidoglycan synthesis</keyword>
<evidence type="ECO:0000256" key="2">
    <source>
        <dbReference type="ARBA" id="ARBA00005992"/>
    </source>
</evidence>
<evidence type="ECO:0000256" key="7">
    <source>
        <dbReference type="PROSITE-ProRule" id="PRU01373"/>
    </source>
</evidence>
<evidence type="ECO:0000313" key="10">
    <source>
        <dbReference type="EMBL" id="MBF9234775.1"/>
    </source>
</evidence>
<dbReference type="Pfam" id="PF20142">
    <property type="entry name" value="Scaffold"/>
    <property type="match status" value="1"/>
</dbReference>
<accession>A0A931BVT4</accession>
<proteinExistence type="inferred from homology"/>
<dbReference type="RefSeq" id="WP_196272762.1">
    <property type="nucleotide sequence ID" value="NZ_JADQDO010000008.1"/>
</dbReference>
<dbReference type="InterPro" id="IPR036365">
    <property type="entry name" value="PGBD-like_sf"/>
</dbReference>
<organism evidence="10 11">
    <name type="scientific">Microvirga alba</name>
    <dbReference type="NCBI Taxonomy" id="2791025"/>
    <lineage>
        <taxon>Bacteria</taxon>
        <taxon>Pseudomonadati</taxon>
        <taxon>Pseudomonadota</taxon>
        <taxon>Alphaproteobacteria</taxon>
        <taxon>Hyphomicrobiales</taxon>
        <taxon>Methylobacteriaceae</taxon>
        <taxon>Microvirga</taxon>
    </lineage>
</organism>
<dbReference type="Gene3D" id="1.10.101.10">
    <property type="entry name" value="PGBD-like superfamily/PGBD"/>
    <property type="match status" value="1"/>
</dbReference>
<dbReference type="PANTHER" id="PTHR41533">
    <property type="entry name" value="L,D-TRANSPEPTIDASE HI_1667-RELATED"/>
    <property type="match status" value="1"/>
</dbReference>
<gene>
    <name evidence="10" type="ORF">I2H38_15475</name>
</gene>
<dbReference type="Pfam" id="PF03734">
    <property type="entry name" value="YkuD"/>
    <property type="match status" value="1"/>
</dbReference>
<dbReference type="GO" id="GO:0071555">
    <property type="term" value="P:cell wall organization"/>
    <property type="evidence" value="ECO:0007669"/>
    <property type="project" value="UniProtKB-UniRule"/>
</dbReference>
<dbReference type="GO" id="GO:0004180">
    <property type="term" value="F:carboxypeptidase activity"/>
    <property type="evidence" value="ECO:0007669"/>
    <property type="project" value="UniProtKB-ARBA"/>
</dbReference>
<dbReference type="PROSITE" id="PS52029">
    <property type="entry name" value="LD_TPASE"/>
    <property type="match status" value="1"/>
</dbReference>
<dbReference type="Pfam" id="PF01471">
    <property type="entry name" value="PG_binding_1"/>
    <property type="match status" value="1"/>
</dbReference>
<reference evidence="10" key="1">
    <citation type="submission" date="2020-11" db="EMBL/GenBank/DDBJ databases">
        <authorList>
            <person name="Kim M.K."/>
        </authorList>
    </citation>
    <scope>NUCLEOTIDE SEQUENCE</scope>
    <source>
        <strain evidence="10">BT350</strain>
    </source>
</reference>
<dbReference type="SUPFAM" id="SSF141523">
    <property type="entry name" value="L,D-transpeptidase catalytic domain-like"/>
    <property type="match status" value="1"/>
</dbReference>
<evidence type="ECO:0000256" key="3">
    <source>
        <dbReference type="ARBA" id="ARBA00022679"/>
    </source>
</evidence>
<dbReference type="Gene3D" id="2.40.440.10">
    <property type="entry name" value="L,D-transpeptidase catalytic domain-like"/>
    <property type="match status" value="1"/>
</dbReference>
<dbReference type="InterPro" id="IPR045380">
    <property type="entry name" value="LD_TPept_scaffold_dom"/>
</dbReference>
<dbReference type="GO" id="GO:0009252">
    <property type="term" value="P:peptidoglycan biosynthetic process"/>
    <property type="evidence" value="ECO:0007669"/>
    <property type="project" value="UniProtKB-KW"/>
</dbReference>
<dbReference type="GO" id="GO:0008360">
    <property type="term" value="P:regulation of cell shape"/>
    <property type="evidence" value="ECO:0007669"/>
    <property type="project" value="UniProtKB-UniRule"/>
</dbReference>
<dbReference type="PANTHER" id="PTHR41533:SF2">
    <property type="entry name" value="BLR7131 PROTEIN"/>
    <property type="match status" value="1"/>
</dbReference>
<feature type="signal peptide" evidence="8">
    <location>
        <begin position="1"/>
        <end position="26"/>
    </location>
</feature>
<keyword evidence="3" id="KW-0808">Transferase</keyword>
<comment type="similarity">
    <text evidence="2">Belongs to the YkuD family.</text>
</comment>
<dbReference type="CDD" id="cd16913">
    <property type="entry name" value="YkuD_like"/>
    <property type="match status" value="1"/>
</dbReference>
<feature type="active site" description="Nucleophile" evidence="7">
    <location>
        <position position="508"/>
    </location>
</feature>
<comment type="pathway">
    <text evidence="1 7">Cell wall biogenesis; peptidoglycan biosynthesis.</text>
</comment>
<keyword evidence="11" id="KW-1185">Reference proteome</keyword>
<name>A0A931BVT4_9HYPH</name>
<dbReference type="Proteomes" id="UP000599312">
    <property type="component" value="Unassembled WGS sequence"/>
</dbReference>
<sequence>MRSLRKTTLWLGLIGSVSLLSLSAFAEDQNTPDLTDALQPVLAQSAAEPSFHDVVIGETTRDIAMPLPEAPAPVTITASDLKPAEALDVPVPDIAAATVTPTDWFRIAVEGRFADDAFMRDLRLSRADRDALAAFYAQAKYPLAWAQDGNWSPTAQAVAARLKAADEDGLDPVDYPLPDLGLQKDAAPAKWAEADLKLSVSVIRYARDARGGRIDPSRLSPLLTPKLDLPAVAEVLGQVAKAKDPGAVLAAYNPPHPGYQALKKHLAELRANHPSQPTVRLPKGATLRVGMEDPRVPLIRARFNLTKEADAKNVYDERLASAVAAFQKEKGLPTNGVLTPQTAAALSGPSVAQMEGELIANMERWRWLPGDLGARHIVVNVPEFRLRFVNAGSVIHQTRVIVGKQQSQTPIFSGDMKYLVVNPSWTVPPSILKKEFLPALANDPTYAARRGYKVIRNGDRISVQQPPGERNALGFVKFMFPNQHAVYLHDTPNRSLFAAGKRAFSHGCVRVEQPFQLAEEILGQESTWSEQKLRGLIGKGERYVNLRTPLPVHLTYFTLAVDEHGVMKTFDDLYGIDRKVRAALGFSL</sequence>
<evidence type="ECO:0000256" key="6">
    <source>
        <dbReference type="ARBA" id="ARBA00023316"/>
    </source>
</evidence>
<evidence type="ECO:0000256" key="5">
    <source>
        <dbReference type="ARBA" id="ARBA00022984"/>
    </source>
</evidence>
<evidence type="ECO:0000313" key="11">
    <source>
        <dbReference type="Proteomes" id="UP000599312"/>
    </source>
</evidence>
<dbReference type="GO" id="GO:0016740">
    <property type="term" value="F:transferase activity"/>
    <property type="evidence" value="ECO:0007669"/>
    <property type="project" value="UniProtKB-KW"/>
</dbReference>
<dbReference type="AlphaFoldDB" id="A0A931BVT4"/>
<dbReference type="InterPro" id="IPR036366">
    <property type="entry name" value="PGBDSf"/>
</dbReference>
<keyword evidence="6 7" id="KW-0961">Cell wall biogenesis/degradation</keyword>
<evidence type="ECO:0000259" key="9">
    <source>
        <dbReference type="PROSITE" id="PS52029"/>
    </source>
</evidence>
<dbReference type="EMBL" id="JADQDO010000008">
    <property type="protein sequence ID" value="MBF9234775.1"/>
    <property type="molecule type" value="Genomic_DNA"/>
</dbReference>
<comment type="caution">
    <text evidence="10">The sequence shown here is derived from an EMBL/GenBank/DDBJ whole genome shotgun (WGS) entry which is preliminary data.</text>
</comment>
<evidence type="ECO:0000256" key="1">
    <source>
        <dbReference type="ARBA" id="ARBA00004752"/>
    </source>
</evidence>
<feature type="domain" description="L,D-TPase catalytic" evidence="9">
    <location>
        <begin position="375"/>
        <end position="536"/>
    </location>
</feature>
<feature type="active site" description="Proton donor/acceptor" evidence="7">
    <location>
        <position position="489"/>
    </location>
</feature>
<evidence type="ECO:0000256" key="4">
    <source>
        <dbReference type="ARBA" id="ARBA00022960"/>
    </source>
</evidence>
<keyword evidence="4 7" id="KW-0133">Cell shape</keyword>
<protein>
    <submittedName>
        <fullName evidence="10">L,D-transpeptidase family protein</fullName>
    </submittedName>
</protein>
<dbReference type="InterPro" id="IPR052905">
    <property type="entry name" value="LD-transpeptidase_YkuD-like"/>
</dbReference>
<dbReference type="InterPro" id="IPR005490">
    <property type="entry name" value="LD_TPept_cat_dom"/>
</dbReference>
<keyword evidence="8" id="KW-0732">Signal</keyword>
<evidence type="ECO:0000256" key="8">
    <source>
        <dbReference type="SAM" id="SignalP"/>
    </source>
</evidence>
<dbReference type="InterPro" id="IPR038063">
    <property type="entry name" value="Transpep_catalytic_dom"/>
</dbReference>
<dbReference type="InterPro" id="IPR002477">
    <property type="entry name" value="Peptidoglycan-bd-like"/>
</dbReference>